<reference evidence="1 2" key="1">
    <citation type="submission" date="2023-03" db="EMBL/GenBank/DDBJ databases">
        <title>WGS of Gossypium arboreum.</title>
        <authorList>
            <person name="Yu D."/>
        </authorList>
    </citation>
    <scope>NUCLEOTIDE SEQUENCE [LARGE SCALE GENOMIC DNA]</scope>
    <source>
        <tissue evidence="1">Leaf</tissue>
    </source>
</reference>
<dbReference type="Proteomes" id="UP001358586">
    <property type="component" value="Chromosome 11"/>
</dbReference>
<name>A0ABR0N7U1_GOSAR</name>
<evidence type="ECO:0000313" key="2">
    <source>
        <dbReference type="Proteomes" id="UP001358586"/>
    </source>
</evidence>
<gene>
    <name evidence="1" type="ORF">PVK06_041305</name>
</gene>
<comment type="caution">
    <text evidence="1">The sequence shown here is derived from an EMBL/GenBank/DDBJ whole genome shotgun (WGS) entry which is preliminary data.</text>
</comment>
<organism evidence="1 2">
    <name type="scientific">Gossypium arboreum</name>
    <name type="common">Tree cotton</name>
    <name type="synonym">Gossypium nanking</name>
    <dbReference type="NCBI Taxonomy" id="29729"/>
    <lineage>
        <taxon>Eukaryota</taxon>
        <taxon>Viridiplantae</taxon>
        <taxon>Streptophyta</taxon>
        <taxon>Embryophyta</taxon>
        <taxon>Tracheophyta</taxon>
        <taxon>Spermatophyta</taxon>
        <taxon>Magnoliopsida</taxon>
        <taxon>eudicotyledons</taxon>
        <taxon>Gunneridae</taxon>
        <taxon>Pentapetalae</taxon>
        <taxon>rosids</taxon>
        <taxon>malvids</taxon>
        <taxon>Malvales</taxon>
        <taxon>Malvaceae</taxon>
        <taxon>Malvoideae</taxon>
        <taxon>Gossypium</taxon>
    </lineage>
</organism>
<keyword evidence="2" id="KW-1185">Reference proteome</keyword>
<dbReference type="EMBL" id="JARKNE010000011">
    <property type="protein sequence ID" value="KAK5786665.1"/>
    <property type="molecule type" value="Genomic_DNA"/>
</dbReference>
<sequence>MRGVLGQLVPCCSSKECASKVLVETNYVTYTTKYEEMNRALRVWGILVRNFTYEFSVPERLHRLNDTSDGNFLLTLHTLEVGFHLSFIHSSVTSLKSTISLLERFERRLAFLQRCRNRASTVRCWPRNHL</sequence>
<protein>
    <submittedName>
        <fullName evidence="1">Uncharacterized protein</fullName>
    </submittedName>
</protein>
<accession>A0ABR0N7U1</accession>
<proteinExistence type="predicted"/>
<evidence type="ECO:0000313" key="1">
    <source>
        <dbReference type="EMBL" id="KAK5786665.1"/>
    </source>
</evidence>